<name>A0A0E0GEL8_ORYNI</name>
<dbReference type="AlphaFoldDB" id="A0A0E0GEL8"/>
<sequence length="142" mass="15720">METEDVRTFWNRINQRQSTSLCVVGKAGSRPGMGMAQATGTLTRRPGVALLPGPGAPQPKQHNRVWTRPLFIPAETARRHATEEEDDKRKIASYFSCALARNTGHHIARPNSPMGWGVRVGAVEAQSRIRCAQVSKLEYLVD</sequence>
<dbReference type="EnsemblPlants" id="ONIVA02G39460.1">
    <property type="protein sequence ID" value="ONIVA02G39460.1"/>
    <property type="gene ID" value="ONIVA02G39460"/>
</dbReference>
<proteinExistence type="predicted"/>
<reference evidence="1" key="2">
    <citation type="submission" date="2018-04" db="EMBL/GenBank/DDBJ databases">
        <title>OnivRS2 (Oryza nivara Reference Sequence Version 2).</title>
        <authorList>
            <person name="Zhang J."/>
            <person name="Kudrna D."/>
            <person name="Lee S."/>
            <person name="Talag J."/>
            <person name="Rajasekar S."/>
            <person name="Welchert J."/>
            <person name="Hsing Y.-I."/>
            <person name="Wing R.A."/>
        </authorList>
    </citation>
    <scope>NUCLEOTIDE SEQUENCE [LARGE SCALE GENOMIC DNA]</scope>
    <source>
        <strain evidence="1">SL10</strain>
    </source>
</reference>
<reference evidence="1" key="1">
    <citation type="submission" date="2015-04" db="UniProtKB">
        <authorList>
            <consortium name="EnsemblPlants"/>
        </authorList>
    </citation>
    <scope>IDENTIFICATION</scope>
    <source>
        <strain evidence="1">SL10</strain>
    </source>
</reference>
<dbReference type="Proteomes" id="UP000006591">
    <property type="component" value="Chromosome 2"/>
</dbReference>
<evidence type="ECO:0000313" key="2">
    <source>
        <dbReference type="Proteomes" id="UP000006591"/>
    </source>
</evidence>
<dbReference type="HOGENOM" id="CLU_1818953_0_0_1"/>
<organism evidence="1">
    <name type="scientific">Oryza nivara</name>
    <name type="common">Indian wild rice</name>
    <name type="synonym">Oryza sativa f. spontanea</name>
    <dbReference type="NCBI Taxonomy" id="4536"/>
    <lineage>
        <taxon>Eukaryota</taxon>
        <taxon>Viridiplantae</taxon>
        <taxon>Streptophyta</taxon>
        <taxon>Embryophyta</taxon>
        <taxon>Tracheophyta</taxon>
        <taxon>Spermatophyta</taxon>
        <taxon>Magnoliopsida</taxon>
        <taxon>Liliopsida</taxon>
        <taxon>Poales</taxon>
        <taxon>Poaceae</taxon>
        <taxon>BOP clade</taxon>
        <taxon>Oryzoideae</taxon>
        <taxon>Oryzeae</taxon>
        <taxon>Oryzinae</taxon>
        <taxon>Oryza</taxon>
    </lineage>
</organism>
<keyword evidence="2" id="KW-1185">Reference proteome</keyword>
<accession>A0A0E0GEL8</accession>
<protein>
    <submittedName>
        <fullName evidence="1">Uncharacterized protein</fullName>
    </submittedName>
</protein>
<dbReference type="Gramene" id="ONIVA02G39460.1">
    <property type="protein sequence ID" value="ONIVA02G39460.1"/>
    <property type="gene ID" value="ONIVA02G39460"/>
</dbReference>
<evidence type="ECO:0000313" key="1">
    <source>
        <dbReference type="EnsemblPlants" id="ONIVA02G39460.1"/>
    </source>
</evidence>